<sequence length="67" mass="6672">MSIRCPGCTTWSGVECGGVDGVVSVGGGVAVDVMALSEEVVCVKLGVVESHGSISACGVNASTRSWK</sequence>
<proteinExistence type="predicted"/>
<reference evidence="1 2" key="2">
    <citation type="submission" date="2018-11" db="EMBL/GenBank/DDBJ databases">
        <authorList>
            <consortium name="Pathogen Informatics"/>
        </authorList>
    </citation>
    <scope>NUCLEOTIDE SEQUENCE [LARGE SCALE GENOMIC DNA]</scope>
</reference>
<dbReference type="Proteomes" id="UP000278807">
    <property type="component" value="Unassembled WGS sequence"/>
</dbReference>
<evidence type="ECO:0000313" key="3">
    <source>
        <dbReference type="WBParaSite" id="HNAJ_0001230701-mRNA-1"/>
    </source>
</evidence>
<evidence type="ECO:0000313" key="1">
    <source>
        <dbReference type="EMBL" id="VDO12699.1"/>
    </source>
</evidence>
<dbReference type="WBParaSite" id="HNAJ_0001230701-mRNA-1">
    <property type="protein sequence ID" value="HNAJ_0001230701-mRNA-1"/>
    <property type="gene ID" value="HNAJ_0001230701"/>
</dbReference>
<gene>
    <name evidence="1" type="ORF">HNAJ_LOCUS12294</name>
</gene>
<keyword evidence="2" id="KW-1185">Reference proteome</keyword>
<name>A0A0R3TWS1_RODNA</name>
<protein>
    <submittedName>
        <fullName evidence="3">SRCR domain-containing protein</fullName>
    </submittedName>
</protein>
<dbReference type="EMBL" id="UZAE01014188">
    <property type="protein sequence ID" value="VDO12699.1"/>
    <property type="molecule type" value="Genomic_DNA"/>
</dbReference>
<dbReference type="AlphaFoldDB" id="A0A0R3TWS1"/>
<accession>A0A0R3TWS1</accession>
<evidence type="ECO:0000313" key="2">
    <source>
        <dbReference type="Proteomes" id="UP000278807"/>
    </source>
</evidence>
<reference evidence="3" key="1">
    <citation type="submission" date="2017-02" db="UniProtKB">
        <authorList>
            <consortium name="WormBaseParasite"/>
        </authorList>
    </citation>
    <scope>IDENTIFICATION</scope>
</reference>
<organism evidence="3">
    <name type="scientific">Rodentolepis nana</name>
    <name type="common">Dwarf tapeworm</name>
    <name type="synonym">Hymenolepis nana</name>
    <dbReference type="NCBI Taxonomy" id="102285"/>
    <lineage>
        <taxon>Eukaryota</taxon>
        <taxon>Metazoa</taxon>
        <taxon>Spiralia</taxon>
        <taxon>Lophotrochozoa</taxon>
        <taxon>Platyhelminthes</taxon>
        <taxon>Cestoda</taxon>
        <taxon>Eucestoda</taxon>
        <taxon>Cyclophyllidea</taxon>
        <taxon>Hymenolepididae</taxon>
        <taxon>Rodentolepis</taxon>
    </lineage>
</organism>